<evidence type="ECO:0000313" key="6">
    <source>
        <dbReference type="EMBL" id="NIY69432.1"/>
    </source>
</evidence>
<name>A0A7X5XA55_STRMQ</name>
<dbReference type="Gene3D" id="3.30.300.30">
    <property type="match status" value="1"/>
</dbReference>
<feature type="domain" description="AMP-binding enzyme C-terminal" evidence="5">
    <location>
        <begin position="405"/>
        <end position="479"/>
    </location>
</feature>
<evidence type="ECO:0000256" key="2">
    <source>
        <dbReference type="ARBA" id="ARBA00022598"/>
    </source>
</evidence>
<keyword evidence="2 6" id="KW-0436">Ligase</keyword>
<feature type="region of interest" description="Disordered" evidence="3">
    <location>
        <begin position="483"/>
        <end position="516"/>
    </location>
</feature>
<dbReference type="Proteomes" id="UP000536624">
    <property type="component" value="Unassembled WGS sequence"/>
</dbReference>
<evidence type="ECO:0000313" key="7">
    <source>
        <dbReference type="Proteomes" id="UP000536624"/>
    </source>
</evidence>
<dbReference type="EMBL" id="JAALLH010000002">
    <property type="protein sequence ID" value="NIY69432.1"/>
    <property type="molecule type" value="Genomic_DNA"/>
</dbReference>
<dbReference type="Pfam" id="PF13193">
    <property type="entry name" value="AMP-binding_C"/>
    <property type="match status" value="1"/>
</dbReference>
<sequence length="516" mass="55828">MTEIRTLAQFLRDGADRWPDRPWCTAADGEATRAQIHLDALRCVGGLRALGVTAGDHVVLVLPNGLDFVRAWFGCALTGAVSVAVNPQAAESELSSVVEGTGARVVVAVDDTPVPSGTTLVTVGELCAADPAEPADGSPARPASYIQSSGSTGKPKFIVETHGMYTLTAEGFPSWLGLTESDVLLTSLPLSHLNAQAYSTLGSYGCGARLVLLPKFSASTFWETARDTGATVFNAIGAMLEILAERESSPAEREHRIRACYSAPAPERERHRQIEERFGFRLVIGYGLSESPYGLICPVDEPPVYGSMGRPRQHPRLGEINRARIVEPGTLESVAPGEVGELILRNPALTPGYFGLPQETAAVLRDGWLHTGDLARRDADGNHFFAGRVKEIIRRRGENLSPADVEVVLDAHPAVSSSAVIGVPSPLSEQDVKAFVLLQPGKSADAQELGQWCAERLPPYKRPRYLEFVGNWPLTETQKIAKKELPLDRTPTETDFAQRDGRRSGSRIPSRNRRTT</sequence>
<feature type="domain" description="AMP-dependent synthetase/ligase" evidence="4">
    <location>
        <begin position="13"/>
        <end position="354"/>
    </location>
</feature>
<dbReference type="PANTHER" id="PTHR43201">
    <property type="entry name" value="ACYL-COA SYNTHETASE"/>
    <property type="match status" value="1"/>
</dbReference>
<dbReference type="InterPro" id="IPR042099">
    <property type="entry name" value="ANL_N_sf"/>
</dbReference>
<dbReference type="AlphaFoldDB" id="A0A7X5XA55"/>
<dbReference type="InterPro" id="IPR020845">
    <property type="entry name" value="AMP-binding_CS"/>
</dbReference>
<dbReference type="GO" id="GO:0031956">
    <property type="term" value="F:medium-chain fatty acid-CoA ligase activity"/>
    <property type="evidence" value="ECO:0007669"/>
    <property type="project" value="TreeGrafter"/>
</dbReference>
<reference evidence="6 7" key="1">
    <citation type="submission" date="2020-02" db="EMBL/GenBank/DDBJ databases">
        <title>Streptomyces malaysiensis DSM14702 (JHCC583434, PFL_A843) Genome sequencing and assembly.</title>
        <authorList>
            <person name="Samborskyy M."/>
        </authorList>
    </citation>
    <scope>NUCLEOTIDE SEQUENCE [LARGE SCALE GENOMIC DNA]</scope>
    <source>
        <strain evidence="6 7">DSM 14702</strain>
    </source>
</reference>
<dbReference type="PROSITE" id="PS00455">
    <property type="entry name" value="AMP_BINDING"/>
    <property type="match status" value="1"/>
</dbReference>
<dbReference type="InterPro" id="IPR000873">
    <property type="entry name" value="AMP-dep_synth/lig_dom"/>
</dbReference>
<proteinExistence type="inferred from homology"/>
<dbReference type="InterPro" id="IPR045851">
    <property type="entry name" value="AMP-bd_C_sf"/>
</dbReference>
<dbReference type="Pfam" id="PF00501">
    <property type="entry name" value="AMP-binding"/>
    <property type="match status" value="1"/>
</dbReference>
<dbReference type="RefSeq" id="WP_208974108.1">
    <property type="nucleotide sequence ID" value="NZ_JAALLH010000002.1"/>
</dbReference>
<dbReference type="GO" id="GO:0006631">
    <property type="term" value="P:fatty acid metabolic process"/>
    <property type="evidence" value="ECO:0007669"/>
    <property type="project" value="TreeGrafter"/>
</dbReference>
<accession>A0A7X5XA55</accession>
<gene>
    <name evidence="6" type="ORF">SMALB_7556</name>
</gene>
<evidence type="ECO:0000256" key="1">
    <source>
        <dbReference type="ARBA" id="ARBA00006432"/>
    </source>
</evidence>
<dbReference type="Gene3D" id="3.40.50.12780">
    <property type="entry name" value="N-terminal domain of ligase-like"/>
    <property type="match status" value="1"/>
</dbReference>
<dbReference type="EC" id="6.2.1.26" evidence="6"/>
<protein>
    <submittedName>
        <fullName evidence="6">AMP-dependent synthetase and ligase</fullName>
        <ecNumber evidence="6">6.2.1.26</ecNumber>
    </submittedName>
</protein>
<comment type="similarity">
    <text evidence="1">Belongs to the ATP-dependent AMP-binding enzyme family.</text>
</comment>
<dbReference type="InterPro" id="IPR025110">
    <property type="entry name" value="AMP-bd_C"/>
</dbReference>
<evidence type="ECO:0000259" key="5">
    <source>
        <dbReference type="Pfam" id="PF13193"/>
    </source>
</evidence>
<feature type="compositionally biased region" description="Basic and acidic residues" evidence="3">
    <location>
        <begin position="483"/>
        <end position="503"/>
    </location>
</feature>
<dbReference type="SUPFAM" id="SSF56801">
    <property type="entry name" value="Acetyl-CoA synthetase-like"/>
    <property type="match status" value="1"/>
</dbReference>
<comment type="caution">
    <text evidence="6">The sequence shown here is derived from an EMBL/GenBank/DDBJ whole genome shotgun (WGS) entry which is preliminary data.</text>
</comment>
<dbReference type="PANTHER" id="PTHR43201:SF5">
    <property type="entry name" value="MEDIUM-CHAIN ACYL-COA LIGASE ACSF2, MITOCHONDRIAL"/>
    <property type="match status" value="1"/>
</dbReference>
<organism evidence="6 7">
    <name type="scientific">Streptomyces malaysiensis</name>
    <dbReference type="NCBI Taxonomy" id="92644"/>
    <lineage>
        <taxon>Bacteria</taxon>
        <taxon>Bacillati</taxon>
        <taxon>Actinomycetota</taxon>
        <taxon>Actinomycetes</taxon>
        <taxon>Kitasatosporales</taxon>
        <taxon>Streptomycetaceae</taxon>
        <taxon>Streptomyces</taxon>
        <taxon>Streptomyces violaceusniger group</taxon>
    </lineage>
</organism>
<dbReference type="GO" id="GO:0008756">
    <property type="term" value="F:o-succinylbenzoate-CoA ligase activity"/>
    <property type="evidence" value="ECO:0007669"/>
    <property type="project" value="UniProtKB-EC"/>
</dbReference>
<evidence type="ECO:0000259" key="4">
    <source>
        <dbReference type="Pfam" id="PF00501"/>
    </source>
</evidence>
<evidence type="ECO:0000256" key="3">
    <source>
        <dbReference type="SAM" id="MobiDB-lite"/>
    </source>
</evidence>